<feature type="signal peptide" evidence="1">
    <location>
        <begin position="1"/>
        <end position="19"/>
    </location>
</feature>
<evidence type="ECO:0000313" key="2">
    <source>
        <dbReference type="EMBL" id="HED30672.1"/>
    </source>
</evidence>
<name>A0A831SLV9_PROAE</name>
<proteinExistence type="predicted"/>
<sequence length="170" mass="19076">MMKQVLTASILMLSMLVGASIPAAEASGTDQHSGDPECAERLDSSMMTMRYDFTHDVVFDVFTRPGGMTEIVLEPGEKIVSMPFAGAEDRWKMIVDGSRGDTLQQRVLVRAYRHNCSAGLMIETDRRLYHINLCCSSDAWMERVVWNYRNALTWENSVSNSEISSDSALR</sequence>
<evidence type="ECO:0000256" key="1">
    <source>
        <dbReference type="SAM" id="SignalP"/>
    </source>
</evidence>
<organism evidence="2">
    <name type="scientific">Prosthecochloris aestuarii</name>
    <dbReference type="NCBI Taxonomy" id="1102"/>
    <lineage>
        <taxon>Bacteria</taxon>
        <taxon>Pseudomonadati</taxon>
        <taxon>Chlorobiota</taxon>
        <taxon>Chlorobiia</taxon>
        <taxon>Chlorobiales</taxon>
        <taxon>Chlorobiaceae</taxon>
        <taxon>Prosthecochloris</taxon>
    </lineage>
</organism>
<protein>
    <recommendedName>
        <fullName evidence="3">Conjugal transfer protein TrbG/VirB9/CagX</fullName>
    </recommendedName>
</protein>
<dbReference type="EMBL" id="DSBW01000073">
    <property type="protein sequence ID" value="HED30672.1"/>
    <property type="molecule type" value="Genomic_DNA"/>
</dbReference>
<accession>A0A831SLV9</accession>
<feature type="chain" id="PRO_5032376803" description="Conjugal transfer protein TrbG/VirB9/CagX" evidence="1">
    <location>
        <begin position="20"/>
        <end position="170"/>
    </location>
</feature>
<evidence type="ECO:0008006" key="3">
    <source>
        <dbReference type="Google" id="ProtNLM"/>
    </source>
</evidence>
<dbReference type="AlphaFoldDB" id="A0A831SLV9"/>
<gene>
    <name evidence="2" type="ORF">ENN50_03065</name>
</gene>
<dbReference type="Pfam" id="PF03524">
    <property type="entry name" value="CagX"/>
    <property type="match status" value="1"/>
</dbReference>
<dbReference type="Proteomes" id="UP000886335">
    <property type="component" value="Unassembled WGS sequence"/>
</dbReference>
<reference evidence="2" key="1">
    <citation type="journal article" date="2020" name="mSystems">
        <title>Genome- and Community-Level Interaction Insights into Carbon Utilization and Element Cycling Functions of Hydrothermarchaeota in Hydrothermal Sediment.</title>
        <authorList>
            <person name="Zhou Z."/>
            <person name="Liu Y."/>
            <person name="Xu W."/>
            <person name="Pan J."/>
            <person name="Luo Z.H."/>
            <person name="Li M."/>
        </authorList>
    </citation>
    <scope>NUCLEOTIDE SEQUENCE [LARGE SCALE GENOMIC DNA]</scope>
    <source>
        <strain evidence="2">SpSt-1181</strain>
    </source>
</reference>
<keyword evidence="1" id="KW-0732">Signal</keyword>
<comment type="caution">
    <text evidence="2">The sequence shown here is derived from an EMBL/GenBank/DDBJ whole genome shotgun (WGS) entry which is preliminary data.</text>
</comment>
<dbReference type="InterPro" id="IPR010258">
    <property type="entry name" value="Conjugal_tfr_TrbG/VirB9/CagX"/>
</dbReference>